<reference evidence="1" key="1">
    <citation type="submission" date="2022-04" db="EMBL/GenBank/DDBJ databases">
        <title>Genome of the entomopathogenic fungus Entomophthora muscae.</title>
        <authorList>
            <person name="Elya C."/>
            <person name="Lovett B.R."/>
            <person name="Lee E."/>
            <person name="Macias A.M."/>
            <person name="Hajek A.E."/>
            <person name="De Bivort B.L."/>
            <person name="Kasson M.T."/>
            <person name="De Fine Licht H.H."/>
            <person name="Stajich J.E."/>
        </authorList>
    </citation>
    <scope>NUCLEOTIDE SEQUENCE</scope>
    <source>
        <strain evidence="1">Berkeley</strain>
    </source>
</reference>
<keyword evidence="2" id="KW-1185">Reference proteome</keyword>
<evidence type="ECO:0000313" key="1">
    <source>
        <dbReference type="EMBL" id="KAJ9069075.1"/>
    </source>
</evidence>
<organism evidence="1 2">
    <name type="scientific">Entomophthora muscae</name>
    <dbReference type="NCBI Taxonomy" id="34485"/>
    <lineage>
        <taxon>Eukaryota</taxon>
        <taxon>Fungi</taxon>
        <taxon>Fungi incertae sedis</taxon>
        <taxon>Zoopagomycota</taxon>
        <taxon>Entomophthoromycotina</taxon>
        <taxon>Entomophthoromycetes</taxon>
        <taxon>Entomophthorales</taxon>
        <taxon>Entomophthoraceae</taxon>
        <taxon>Entomophthora</taxon>
    </lineage>
</organism>
<evidence type="ECO:0000313" key="2">
    <source>
        <dbReference type="Proteomes" id="UP001165960"/>
    </source>
</evidence>
<name>A0ACC2T3K7_9FUNG</name>
<dbReference type="Proteomes" id="UP001165960">
    <property type="component" value="Unassembled WGS sequence"/>
</dbReference>
<dbReference type="EMBL" id="QTSX02003660">
    <property type="protein sequence ID" value="KAJ9069075.1"/>
    <property type="molecule type" value="Genomic_DNA"/>
</dbReference>
<proteinExistence type="predicted"/>
<sequence>MPFRSYSILLLLSTFLSLLLSHPIYEDKTYATLADLRAKTRAFLALKRASTKSNQIPSITEPRPKKVRQKSKASVDNSTPGIHFHTLDLPALSENNRESLLKLQRGRLHGNSRKAIYCSKHPPAMTHILSSIYGGDDIATESTAGTKVLPSDYETYAPLKLDMHSAGVFEKEKYPCGIKYMGELIETDQCN</sequence>
<protein>
    <submittedName>
        <fullName evidence="1">Uncharacterized protein</fullName>
    </submittedName>
</protein>
<accession>A0ACC2T3K7</accession>
<gene>
    <name evidence="1" type="ORF">DSO57_1022096</name>
</gene>
<comment type="caution">
    <text evidence="1">The sequence shown here is derived from an EMBL/GenBank/DDBJ whole genome shotgun (WGS) entry which is preliminary data.</text>
</comment>